<organism evidence="1">
    <name type="scientific">marine sediment metagenome</name>
    <dbReference type="NCBI Taxonomy" id="412755"/>
    <lineage>
        <taxon>unclassified sequences</taxon>
        <taxon>metagenomes</taxon>
        <taxon>ecological metagenomes</taxon>
    </lineage>
</organism>
<name>X1NL24_9ZZZZ</name>
<protein>
    <submittedName>
        <fullName evidence="1">Uncharacterized protein</fullName>
    </submittedName>
</protein>
<gene>
    <name evidence="1" type="ORF">S06H3_34927</name>
</gene>
<proteinExistence type="predicted"/>
<dbReference type="AlphaFoldDB" id="X1NL24"/>
<comment type="caution">
    <text evidence="1">The sequence shown here is derived from an EMBL/GenBank/DDBJ whole genome shotgun (WGS) entry which is preliminary data.</text>
</comment>
<reference evidence="1" key="1">
    <citation type="journal article" date="2014" name="Front. Microbiol.">
        <title>High frequency of phylogenetically diverse reductive dehalogenase-homologous genes in deep subseafloor sedimentary metagenomes.</title>
        <authorList>
            <person name="Kawai M."/>
            <person name="Futagami T."/>
            <person name="Toyoda A."/>
            <person name="Takaki Y."/>
            <person name="Nishi S."/>
            <person name="Hori S."/>
            <person name="Arai W."/>
            <person name="Tsubouchi T."/>
            <person name="Morono Y."/>
            <person name="Uchiyama I."/>
            <person name="Ito T."/>
            <person name="Fujiyama A."/>
            <person name="Inagaki F."/>
            <person name="Takami H."/>
        </authorList>
    </citation>
    <scope>NUCLEOTIDE SEQUENCE</scope>
    <source>
        <strain evidence="1">Expedition CK06-06</strain>
    </source>
</reference>
<evidence type="ECO:0000313" key="1">
    <source>
        <dbReference type="EMBL" id="GAI19389.1"/>
    </source>
</evidence>
<dbReference type="EMBL" id="BARV01021020">
    <property type="protein sequence ID" value="GAI19389.1"/>
    <property type="molecule type" value="Genomic_DNA"/>
</dbReference>
<accession>X1NL24</accession>
<feature type="non-terminal residue" evidence="1">
    <location>
        <position position="1"/>
    </location>
</feature>
<sequence>VIQRARIMRARPRFDKWELDFTIDFDDEIIGKDKVNEILTYAGQRIGIGDYRPLFGRFIVTKFQ</sequence>